<evidence type="ECO:0000313" key="1">
    <source>
        <dbReference type="EMBL" id="GAA5504495.1"/>
    </source>
</evidence>
<sequence>MNRAALEQQAQQEVERRLDGLCSSEEARSKMQALALVFGAKAAERLSGSPSEQQAAGVLLSAAVYLQTSLARPELDGKVLLDTVNSLCWDKRYEAGEALPESLLSEFEEGSASQGQLLHLWQKSVELGYEQPMTELLMWWTVATLVSEAVHLDEGEALLTLEPLLSAFGSAAGSQQKSLN</sequence>
<gene>
    <name evidence="1" type="ORF">Dxin01_04270</name>
</gene>
<dbReference type="RefSeq" id="WP_353544452.1">
    <property type="nucleotide sequence ID" value="NZ_BAABRN010000139.1"/>
</dbReference>
<comment type="caution">
    <text evidence="1">The sequence shown here is derived from an EMBL/GenBank/DDBJ whole genome shotgun (WGS) entry which is preliminary data.</text>
</comment>
<name>A0ABP9VH04_9DEIO</name>
<reference evidence="1 2" key="1">
    <citation type="submission" date="2024-02" db="EMBL/GenBank/DDBJ databases">
        <title>Deinococcus xinjiangensis NBRC 107630.</title>
        <authorList>
            <person name="Ichikawa N."/>
            <person name="Katano-Makiyama Y."/>
            <person name="Hidaka K."/>
        </authorList>
    </citation>
    <scope>NUCLEOTIDE SEQUENCE [LARGE SCALE GENOMIC DNA]</scope>
    <source>
        <strain evidence="1 2">NBRC 107630</strain>
    </source>
</reference>
<evidence type="ECO:0000313" key="2">
    <source>
        <dbReference type="Proteomes" id="UP001458946"/>
    </source>
</evidence>
<dbReference type="Proteomes" id="UP001458946">
    <property type="component" value="Unassembled WGS sequence"/>
</dbReference>
<proteinExistence type="predicted"/>
<protein>
    <submittedName>
        <fullName evidence="1">Uncharacterized protein</fullName>
    </submittedName>
</protein>
<organism evidence="1 2">
    <name type="scientific">Deinococcus xinjiangensis</name>
    <dbReference type="NCBI Taxonomy" id="457454"/>
    <lineage>
        <taxon>Bacteria</taxon>
        <taxon>Thermotogati</taxon>
        <taxon>Deinococcota</taxon>
        <taxon>Deinococci</taxon>
        <taxon>Deinococcales</taxon>
        <taxon>Deinococcaceae</taxon>
        <taxon>Deinococcus</taxon>
    </lineage>
</organism>
<keyword evidence="2" id="KW-1185">Reference proteome</keyword>
<dbReference type="EMBL" id="BAABRN010000139">
    <property type="protein sequence ID" value="GAA5504495.1"/>
    <property type="molecule type" value="Genomic_DNA"/>
</dbReference>
<accession>A0ABP9VH04</accession>